<evidence type="ECO:0000256" key="8">
    <source>
        <dbReference type="ARBA" id="ARBA00023274"/>
    </source>
</evidence>
<evidence type="ECO:0000313" key="13">
    <source>
        <dbReference type="Proteomes" id="UP000002173"/>
    </source>
</evidence>
<dbReference type="InParanoid" id="A7AQW8"/>
<dbReference type="GO" id="GO:0000398">
    <property type="term" value="P:mRNA splicing, via spliceosome"/>
    <property type="evidence" value="ECO:0007669"/>
    <property type="project" value="InterPro"/>
</dbReference>
<keyword evidence="6 10" id="KW-0508">mRNA splicing</keyword>
<evidence type="ECO:0000256" key="3">
    <source>
        <dbReference type="ARBA" id="ARBA00022664"/>
    </source>
</evidence>
<keyword evidence="5 10" id="KW-0694">RNA-binding</keyword>
<dbReference type="AlphaFoldDB" id="A7AQW8"/>
<evidence type="ECO:0000259" key="11">
    <source>
        <dbReference type="PROSITE" id="PS52002"/>
    </source>
</evidence>
<dbReference type="FunCoup" id="A7AQW8">
    <property type="interactions" value="361"/>
</dbReference>
<sequence length="94" mass="10780">MDRPQVIVRKRPLYIQQAVTPLNPKPFLAKLVGQNVFVTLKWGMEYKGFLKSFDSYMNIELENAEEWENGVMKGTLGGTILIRCNNVLHIRAAE</sequence>
<reference evidence="12 13" key="1">
    <citation type="journal article" date="2007" name="PLoS Pathog.">
        <title>Genome sequence of Babesia bovis and comparative analysis of apicomplexan hemoprotozoa.</title>
        <authorList>
            <person name="Brayton K.A."/>
            <person name="Lau A.O.T."/>
            <person name="Herndon D.R."/>
            <person name="Hannick L."/>
            <person name="Kappmeyer L.S."/>
            <person name="Berens S.J."/>
            <person name="Bidwell S.L."/>
            <person name="Brown W.C."/>
            <person name="Crabtree J."/>
            <person name="Fadrosh D."/>
            <person name="Feldblum T."/>
            <person name="Forberger H.A."/>
            <person name="Haas B.J."/>
            <person name="Howell J.M."/>
            <person name="Khouri H."/>
            <person name="Koo H."/>
            <person name="Mann D.J."/>
            <person name="Norimine J."/>
            <person name="Paulsen I.T."/>
            <person name="Radune D."/>
            <person name="Ren Q."/>
            <person name="Smith R.K. Jr."/>
            <person name="Suarez C.E."/>
            <person name="White O."/>
            <person name="Wortman J.R."/>
            <person name="Knowles D.P. Jr."/>
            <person name="McElwain T.F."/>
            <person name="Nene V.M."/>
        </authorList>
    </citation>
    <scope>NUCLEOTIDE SEQUENCE [LARGE SCALE GENOMIC DNA]</scope>
    <source>
        <strain evidence="12">T2Bo</strain>
    </source>
</reference>
<evidence type="ECO:0000256" key="9">
    <source>
        <dbReference type="ARBA" id="ARBA00030144"/>
    </source>
</evidence>
<dbReference type="STRING" id="5865.A7AQW8"/>
<evidence type="ECO:0000256" key="6">
    <source>
        <dbReference type="ARBA" id="ARBA00023187"/>
    </source>
</evidence>
<dbReference type="PROSITE" id="PS52002">
    <property type="entry name" value="SM"/>
    <property type="match status" value="1"/>
</dbReference>
<evidence type="ECO:0000256" key="10">
    <source>
        <dbReference type="PIRNR" id="PIRNR006609"/>
    </source>
</evidence>
<dbReference type="InterPro" id="IPR047575">
    <property type="entry name" value="Sm"/>
</dbReference>
<dbReference type="Pfam" id="PF01423">
    <property type="entry name" value="LSM"/>
    <property type="match status" value="1"/>
</dbReference>
<name>A7AQW8_BABBO</name>
<dbReference type="GO" id="GO:0034715">
    <property type="term" value="C:pICln-Sm protein complex"/>
    <property type="evidence" value="ECO:0007669"/>
    <property type="project" value="TreeGrafter"/>
</dbReference>
<evidence type="ECO:0000256" key="5">
    <source>
        <dbReference type="ARBA" id="ARBA00022884"/>
    </source>
</evidence>
<protein>
    <recommendedName>
        <fullName evidence="9">Sm protein F</fullName>
    </recommendedName>
</protein>
<reference evidence="13" key="3">
    <citation type="journal article" date="2021" name="Int. J. Parasitol.">
        <title>Comparative analysis of gene expression between Babesia bovis blood stages and kinetes allowed by improved genome annotation.</title>
        <authorList>
            <person name="Ueti M.W."/>
            <person name="Johnson W.C."/>
            <person name="Kappmeyer L.S."/>
            <person name="Herndon D.R."/>
            <person name="Mousel M.R."/>
            <person name="Reif K.E."/>
            <person name="Taus N.S."/>
            <person name="Ifeonu O.O."/>
            <person name="Silva J.C."/>
            <person name="Suarez C.E."/>
            <person name="Brayton K.A."/>
        </authorList>
    </citation>
    <scope>NUCLEOTIDE SEQUENCE [LARGE SCALE GENOMIC DNA]</scope>
</reference>
<dbReference type="PANTHER" id="PTHR11021">
    <property type="entry name" value="SMALL NUCLEAR RIBONUCLEOPROTEIN F SNRNP-F"/>
    <property type="match status" value="1"/>
</dbReference>
<dbReference type="GO" id="GO:0003723">
    <property type="term" value="F:RNA binding"/>
    <property type="evidence" value="ECO:0007669"/>
    <property type="project" value="UniProtKB-UniRule"/>
</dbReference>
<dbReference type="CDD" id="cd01722">
    <property type="entry name" value="Sm_F"/>
    <property type="match status" value="1"/>
</dbReference>
<comment type="similarity">
    <text evidence="2 10">Belongs to the snRNP Sm proteins family. SmF/LSm6 subfamily.</text>
</comment>
<feature type="domain" description="Sm" evidence="11">
    <location>
        <begin position="23"/>
        <end position="94"/>
    </location>
</feature>
<evidence type="ECO:0000313" key="12">
    <source>
        <dbReference type="EMBL" id="EDO06937.1"/>
    </source>
</evidence>
<evidence type="ECO:0000256" key="2">
    <source>
        <dbReference type="ARBA" id="ARBA00007927"/>
    </source>
</evidence>
<evidence type="ECO:0000256" key="4">
    <source>
        <dbReference type="ARBA" id="ARBA00022728"/>
    </source>
</evidence>
<comment type="subcellular location">
    <subcellularLocation>
        <location evidence="1 10">Nucleus</location>
    </subcellularLocation>
</comment>
<dbReference type="GO" id="GO:0005685">
    <property type="term" value="C:U1 snRNP"/>
    <property type="evidence" value="ECO:0007669"/>
    <property type="project" value="TreeGrafter"/>
</dbReference>
<dbReference type="GO" id="GO:0071013">
    <property type="term" value="C:catalytic step 2 spliceosome"/>
    <property type="evidence" value="ECO:0007669"/>
    <property type="project" value="TreeGrafter"/>
</dbReference>
<dbReference type="OMA" id="GYMNVQL"/>
<evidence type="ECO:0000256" key="1">
    <source>
        <dbReference type="ARBA" id="ARBA00004123"/>
    </source>
</evidence>
<dbReference type="SUPFAM" id="SSF50182">
    <property type="entry name" value="Sm-like ribonucleoproteins"/>
    <property type="match status" value="1"/>
</dbReference>
<dbReference type="InterPro" id="IPR001163">
    <property type="entry name" value="Sm_dom_euk/arc"/>
</dbReference>
<keyword evidence="3 10" id="KW-0507">mRNA processing</keyword>
<dbReference type="PANTHER" id="PTHR11021:SF0">
    <property type="entry name" value="SMALL NUCLEAR RIBONUCLEOPROTEIN F"/>
    <property type="match status" value="1"/>
</dbReference>
<comment type="caution">
    <text evidence="12">The sequence shown here is derived from an EMBL/GenBank/DDBJ whole genome shotgun (WGS) entry which is preliminary data.</text>
</comment>
<dbReference type="Gene3D" id="2.30.30.100">
    <property type="match status" value="1"/>
</dbReference>
<dbReference type="EMBL" id="AAXT01000002">
    <property type="protein sequence ID" value="EDO06937.1"/>
    <property type="molecule type" value="Genomic_DNA"/>
</dbReference>
<dbReference type="Proteomes" id="UP000002173">
    <property type="component" value="Unassembled WGS sequence"/>
</dbReference>
<keyword evidence="4 10" id="KW-0747">Spliceosome</keyword>
<keyword evidence="8 10" id="KW-0687">Ribonucleoprotein</keyword>
<dbReference type="InterPro" id="IPR016487">
    <property type="entry name" value="Lsm6/sSmF"/>
</dbReference>
<dbReference type="VEuPathDB" id="PiroplasmaDB:BBOV_IV005760"/>
<gene>
    <name evidence="12" type="ORF">BBOV_IV005760</name>
</gene>
<keyword evidence="7 10" id="KW-0539">Nucleus</keyword>
<dbReference type="InterPro" id="IPR034100">
    <property type="entry name" value="Sm_F"/>
</dbReference>
<proteinExistence type="inferred from homology"/>
<keyword evidence="13" id="KW-1185">Reference proteome</keyword>
<reference evidence="13" key="2">
    <citation type="journal article" date="2020" name="Data Brief">
        <title>Transcriptome dataset of Babesia bovis life stages within vertebrate and invertebrate hosts.</title>
        <authorList>
            <person name="Ueti M.W."/>
            <person name="Johnson W.C."/>
            <person name="Kappmeyer L.S."/>
            <person name="Herndon D.R."/>
            <person name="Mousel M.R."/>
            <person name="Reif K.E."/>
            <person name="Taus N.S."/>
            <person name="Ifeonu O.O."/>
            <person name="Silva J.C."/>
            <person name="Suarez C.E."/>
            <person name="Brayton K.A."/>
        </authorList>
    </citation>
    <scope>NUCLEOTIDE SEQUENCE [LARGE SCALE GENOMIC DNA]</scope>
</reference>
<organism evidence="12 13">
    <name type="scientific">Babesia bovis</name>
    <dbReference type="NCBI Taxonomy" id="5865"/>
    <lineage>
        <taxon>Eukaryota</taxon>
        <taxon>Sar</taxon>
        <taxon>Alveolata</taxon>
        <taxon>Apicomplexa</taxon>
        <taxon>Aconoidasida</taxon>
        <taxon>Piroplasmida</taxon>
        <taxon>Babesiidae</taxon>
        <taxon>Babesia</taxon>
    </lineage>
</organism>
<accession>A7AQW8</accession>
<evidence type="ECO:0000256" key="7">
    <source>
        <dbReference type="ARBA" id="ARBA00023242"/>
    </source>
</evidence>
<dbReference type="InterPro" id="IPR010920">
    <property type="entry name" value="LSM_dom_sf"/>
</dbReference>
<dbReference type="eggNOG" id="KOG3482">
    <property type="taxonomic scope" value="Eukaryota"/>
</dbReference>
<dbReference type="SMART" id="SM00651">
    <property type="entry name" value="Sm"/>
    <property type="match status" value="1"/>
</dbReference>